<reference evidence="9 10" key="1">
    <citation type="submission" date="2015-10" db="EMBL/GenBank/DDBJ databases">
        <title>Genome sequencing and analysis of members of genus Stenotrophomonas.</title>
        <authorList>
            <person name="Patil P.P."/>
            <person name="Midha S."/>
            <person name="Patil P.B."/>
        </authorList>
    </citation>
    <scope>NUCLEOTIDE SEQUENCE [LARGE SCALE GENOMIC DNA]</scope>
    <source>
        <strain evidence="9 10">JCM 9942</strain>
    </source>
</reference>
<comment type="catalytic activity">
    <reaction evidence="4">
        <text>3',3'-c-di-GMP + H2O = 5'-phosphoguanylyl(3'-&gt;5')guanosine + H(+)</text>
        <dbReference type="Rhea" id="RHEA:24902"/>
        <dbReference type="ChEBI" id="CHEBI:15377"/>
        <dbReference type="ChEBI" id="CHEBI:15378"/>
        <dbReference type="ChEBI" id="CHEBI:58754"/>
        <dbReference type="ChEBI" id="CHEBI:58805"/>
        <dbReference type="EC" id="3.1.4.52"/>
    </reaction>
    <physiologicalReaction direction="left-to-right" evidence="4">
        <dbReference type="Rhea" id="RHEA:24903"/>
    </physiologicalReaction>
</comment>
<dbReference type="CDD" id="cd00130">
    <property type="entry name" value="PAS"/>
    <property type="match status" value="2"/>
</dbReference>
<evidence type="ECO:0000259" key="5">
    <source>
        <dbReference type="PROSITE" id="PS50112"/>
    </source>
</evidence>
<evidence type="ECO:0000259" key="6">
    <source>
        <dbReference type="PROSITE" id="PS50113"/>
    </source>
</evidence>
<dbReference type="SUPFAM" id="SSF55073">
    <property type="entry name" value="Nucleotide cyclase"/>
    <property type="match status" value="1"/>
</dbReference>
<dbReference type="Pfam" id="PF13185">
    <property type="entry name" value="GAF_2"/>
    <property type="match status" value="1"/>
</dbReference>
<accession>A0A0R0AD98</accession>
<dbReference type="InterPro" id="IPR000014">
    <property type="entry name" value="PAS"/>
</dbReference>
<dbReference type="CDD" id="cd01948">
    <property type="entry name" value="EAL"/>
    <property type="match status" value="1"/>
</dbReference>
<dbReference type="PROSITE" id="PS50112">
    <property type="entry name" value="PAS"/>
    <property type="match status" value="2"/>
</dbReference>
<feature type="domain" description="EAL" evidence="7">
    <location>
        <begin position="587"/>
        <end position="841"/>
    </location>
</feature>
<dbReference type="InterPro" id="IPR013767">
    <property type="entry name" value="PAS_fold"/>
</dbReference>
<keyword evidence="10" id="KW-1185">Reference proteome</keyword>
<dbReference type="SMART" id="SM00091">
    <property type="entry name" value="PAS"/>
    <property type="match status" value="2"/>
</dbReference>
<dbReference type="SMART" id="SM00052">
    <property type="entry name" value="EAL"/>
    <property type="match status" value="1"/>
</dbReference>
<evidence type="ECO:0000313" key="9">
    <source>
        <dbReference type="EMBL" id="KRG42902.1"/>
    </source>
</evidence>
<dbReference type="InterPro" id="IPR029787">
    <property type="entry name" value="Nucleotide_cyclase"/>
</dbReference>
<dbReference type="Pfam" id="PF00989">
    <property type="entry name" value="PAS"/>
    <property type="match status" value="1"/>
</dbReference>
<dbReference type="AlphaFoldDB" id="A0A0R0AD98"/>
<dbReference type="NCBIfam" id="TIGR00229">
    <property type="entry name" value="sensory_box"/>
    <property type="match status" value="2"/>
</dbReference>
<name>A0A0R0AD98_9GAMM</name>
<dbReference type="PROSITE" id="PS50113">
    <property type="entry name" value="PAC"/>
    <property type="match status" value="1"/>
</dbReference>
<dbReference type="InterPro" id="IPR000160">
    <property type="entry name" value="GGDEF_dom"/>
</dbReference>
<dbReference type="SUPFAM" id="SSF55785">
    <property type="entry name" value="PYP-like sensor domain (PAS domain)"/>
    <property type="match status" value="2"/>
</dbReference>
<evidence type="ECO:0000256" key="3">
    <source>
        <dbReference type="ARBA" id="ARBA00022636"/>
    </source>
</evidence>
<gene>
    <name evidence="9" type="ORF">ARC78_07915</name>
</gene>
<dbReference type="FunFam" id="3.20.20.450:FF:000001">
    <property type="entry name" value="Cyclic di-GMP phosphodiesterase yahA"/>
    <property type="match status" value="1"/>
</dbReference>
<evidence type="ECO:0000313" key="10">
    <source>
        <dbReference type="Proteomes" id="UP000050836"/>
    </source>
</evidence>
<dbReference type="PANTHER" id="PTHR44757:SF2">
    <property type="entry name" value="BIOFILM ARCHITECTURE MAINTENANCE PROTEIN MBAA"/>
    <property type="match status" value="1"/>
</dbReference>
<dbReference type="Pfam" id="PF00563">
    <property type="entry name" value="EAL"/>
    <property type="match status" value="1"/>
</dbReference>
<evidence type="ECO:0000256" key="4">
    <source>
        <dbReference type="ARBA" id="ARBA00051114"/>
    </source>
</evidence>
<dbReference type="GO" id="GO:0006355">
    <property type="term" value="P:regulation of DNA-templated transcription"/>
    <property type="evidence" value="ECO:0007669"/>
    <property type="project" value="InterPro"/>
</dbReference>
<dbReference type="SUPFAM" id="SSF55781">
    <property type="entry name" value="GAF domain-like"/>
    <property type="match status" value="1"/>
</dbReference>
<dbReference type="NCBIfam" id="TIGR00254">
    <property type="entry name" value="GGDEF"/>
    <property type="match status" value="1"/>
</dbReference>
<dbReference type="InterPro" id="IPR035965">
    <property type="entry name" value="PAS-like_dom_sf"/>
</dbReference>
<dbReference type="EC" id="3.1.4.52" evidence="2"/>
<protein>
    <recommendedName>
        <fullName evidence="2">cyclic-guanylate-specific phosphodiesterase</fullName>
        <ecNumber evidence="2">3.1.4.52</ecNumber>
    </recommendedName>
</protein>
<dbReference type="InterPro" id="IPR001610">
    <property type="entry name" value="PAC"/>
</dbReference>
<dbReference type="EMBL" id="LLXS01000016">
    <property type="protein sequence ID" value="KRG42902.1"/>
    <property type="molecule type" value="Genomic_DNA"/>
</dbReference>
<dbReference type="InterPro" id="IPR035919">
    <property type="entry name" value="EAL_sf"/>
</dbReference>
<dbReference type="GO" id="GO:0071732">
    <property type="term" value="P:cellular response to nitric oxide"/>
    <property type="evidence" value="ECO:0007669"/>
    <property type="project" value="UniProtKB-ARBA"/>
</dbReference>
<sequence>MLPFFSAALEQIGNGVILFDEQNRIMYVNAAMEAICGWPRAQLLGRNLGVLAPPAVRERYDTRLYPGDRNRISELSAQPHDIKLVRADGSECWISVALSTLSAGTDSLRMALIRDVTVQRQQQERGRLLSLGFDETHSAVLITDGEGRIVQLNKGFGRLFGFAEHQAIGQYLPALLAPGSHGAAQMDADTRQLKAGEPIQRDERLYRHNGQPLWCSVSTNPIFDDYGTLVNQVVVLMDITRTKVHELLQHKMLDALVREVPTAEVLQMMCLEVERIAPEVISSVLRVEDGKLRTLAGPSLPDPFSRLVDGVIAGPRTGSCGTAAYTGETVIARDIATDPNWADIPHRAVALAHGLAACWSTPIKASDGRVLGTFAFYYRQPHDPDEFHHRLVAVIVHLCALALEREEARNRIRRLAFYDDLTGLPNRSLLHAQADQAISAAGHAGQELAVLFIDLDRFKQVNDSMGHPGGDTLLRTVARRLQEEAGPRDIVGRLSGDEFVVVLAPCDAQAALERGERLLHALSQPWQLGEVEVRSSASIGISVFPHDGGDMETLLQNADMAMYQAKHSGRARVRFYCPEMNQSAQERLTMEAALREALQHHQLQLHYQPQIDIADGHLHSVEALARWQHPTLGTVPPIRFIALAEECGLIGEIGQWALAQACKQLASWRRDGLQVPSVAVNLSPTDFHDAGLPARIAQILQREALVATDLTVEITEDILLDTDPTTLRTLHEVHALGVRLSMDDFGTGYSSLSYLRQLPISELKLDRSFVCGIEEDPIACALTQAIAHIGQSLQLKVVAEGVESQAQLRLLGQQGYQIAQGFHFTAALPAPALAQWVREHLAAPVAPAVSC</sequence>
<dbReference type="SMART" id="SM00065">
    <property type="entry name" value="GAF"/>
    <property type="match status" value="1"/>
</dbReference>
<dbReference type="Proteomes" id="UP000050836">
    <property type="component" value="Unassembled WGS sequence"/>
</dbReference>
<dbReference type="PROSITE" id="PS50883">
    <property type="entry name" value="EAL"/>
    <property type="match status" value="1"/>
</dbReference>
<dbReference type="Gene3D" id="3.30.450.20">
    <property type="entry name" value="PAS domain"/>
    <property type="match status" value="2"/>
</dbReference>
<dbReference type="InterPro" id="IPR001633">
    <property type="entry name" value="EAL_dom"/>
</dbReference>
<proteinExistence type="predicted"/>
<dbReference type="Gene3D" id="3.30.450.40">
    <property type="match status" value="1"/>
</dbReference>
<dbReference type="InterPro" id="IPR003018">
    <property type="entry name" value="GAF"/>
</dbReference>
<feature type="domain" description="PAS" evidence="5">
    <location>
        <begin position="125"/>
        <end position="170"/>
    </location>
</feature>
<dbReference type="InterPro" id="IPR029016">
    <property type="entry name" value="GAF-like_dom_sf"/>
</dbReference>
<feature type="domain" description="PAC" evidence="6">
    <location>
        <begin position="199"/>
        <end position="251"/>
    </location>
</feature>
<dbReference type="InterPro" id="IPR012226">
    <property type="entry name" value="Diguanyl_cyclase/Pdiesterase"/>
</dbReference>
<dbReference type="InterPro" id="IPR052155">
    <property type="entry name" value="Biofilm_reg_signaling"/>
</dbReference>
<dbReference type="PROSITE" id="PS50887">
    <property type="entry name" value="GGDEF"/>
    <property type="match status" value="1"/>
</dbReference>
<dbReference type="PIRSF" id="PIRSF005925">
    <property type="entry name" value="Dos"/>
    <property type="match status" value="1"/>
</dbReference>
<dbReference type="InterPro" id="IPR000700">
    <property type="entry name" value="PAS-assoc_C"/>
</dbReference>
<dbReference type="Gene3D" id="3.30.70.270">
    <property type="match status" value="1"/>
</dbReference>
<dbReference type="Gene3D" id="3.20.20.450">
    <property type="entry name" value="EAL domain"/>
    <property type="match status" value="1"/>
</dbReference>
<dbReference type="InterPro" id="IPR043128">
    <property type="entry name" value="Rev_trsase/Diguanyl_cyclase"/>
</dbReference>
<feature type="domain" description="PAS" evidence="5">
    <location>
        <begin position="1"/>
        <end position="74"/>
    </location>
</feature>
<dbReference type="Pfam" id="PF13426">
    <property type="entry name" value="PAS_9"/>
    <property type="match status" value="1"/>
</dbReference>
<evidence type="ECO:0000256" key="2">
    <source>
        <dbReference type="ARBA" id="ARBA00012282"/>
    </source>
</evidence>
<organism evidence="9 10">
    <name type="scientific">Stenotrophomonas pictorum JCM 9942</name>
    <dbReference type="NCBI Taxonomy" id="1236960"/>
    <lineage>
        <taxon>Bacteria</taxon>
        <taxon>Pseudomonadati</taxon>
        <taxon>Pseudomonadota</taxon>
        <taxon>Gammaproteobacteria</taxon>
        <taxon>Lysobacterales</taxon>
        <taxon>Lysobacteraceae</taxon>
        <taxon>Stenotrophomonas</taxon>
    </lineage>
</organism>
<evidence type="ECO:0000259" key="7">
    <source>
        <dbReference type="PROSITE" id="PS50883"/>
    </source>
</evidence>
<feature type="domain" description="GGDEF" evidence="8">
    <location>
        <begin position="446"/>
        <end position="578"/>
    </location>
</feature>
<comment type="cofactor">
    <cofactor evidence="1">
        <name>Mg(2+)</name>
        <dbReference type="ChEBI" id="CHEBI:18420"/>
    </cofactor>
</comment>
<dbReference type="FunFam" id="3.30.70.270:FF:000001">
    <property type="entry name" value="Diguanylate cyclase domain protein"/>
    <property type="match status" value="1"/>
</dbReference>
<evidence type="ECO:0000256" key="1">
    <source>
        <dbReference type="ARBA" id="ARBA00001946"/>
    </source>
</evidence>
<evidence type="ECO:0000259" key="8">
    <source>
        <dbReference type="PROSITE" id="PS50887"/>
    </source>
</evidence>
<dbReference type="GO" id="GO:0071111">
    <property type="term" value="F:cyclic-guanylate-specific phosphodiesterase activity"/>
    <property type="evidence" value="ECO:0007669"/>
    <property type="project" value="UniProtKB-EC"/>
</dbReference>
<dbReference type="SUPFAM" id="SSF141868">
    <property type="entry name" value="EAL domain-like"/>
    <property type="match status" value="1"/>
</dbReference>
<dbReference type="CDD" id="cd01949">
    <property type="entry name" value="GGDEF"/>
    <property type="match status" value="1"/>
</dbReference>
<dbReference type="PANTHER" id="PTHR44757">
    <property type="entry name" value="DIGUANYLATE CYCLASE DGCP"/>
    <property type="match status" value="1"/>
</dbReference>
<dbReference type="SMART" id="SM00086">
    <property type="entry name" value="PAC"/>
    <property type="match status" value="2"/>
</dbReference>
<dbReference type="SMART" id="SM00267">
    <property type="entry name" value="GGDEF"/>
    <property type="match status" value="1"/>
</dbReference>
<dbReference type="Pfam" id="PF00990">
    <property type="entry name" value="GGDEF"/>
    <property type="match status" value="1"/>
</dbReference>
<comment type="caution">
    <text evidence="9">The sequence shown here is derived from an EMBL/GenBank/DDBJ whole genome shotgun (WGS) entry which is preliminary data.</text>
</comment>
<keyword evidence="3" id="KW-0973">c-di-GMP</keyword>